<dbReference type="Proteomes" id="UP001057134">
    <property type="component" value="Chromosome"/>
</dbReference>
<dbReference type="EMBL" id="CP027059">
    <property type="protein sequence ID" value="UQZ82379.1"/>
    <property type="molecule type" value="Genomic_DNA"/>
</dbReference>
<evidence type="ECO:0000313" key="1">
    <source>
        <dbReference type="EMBL" id="UQZ82379.1"/>
    </source>
</evidence>
<reference evidence="1" key="1">
    <citation type="submission" date="2018-02" db="EMBL/GenBank/DDBJ databases">
        <authorList>
            <person name="Kim S.-K."/>
            <person name="Jung H.-I."/>
            <person name="Lee S.-W."/>
        </authorList>
    </citation>
    <scope>NUCLEOTIDE SEQUENCE</scope>
    <source>
        <strain evidence="1">SK3146</strain>
    </source>
</reference>
<name>A0ABY4RLQ6_9BACL</name>
<gene>
    <name evidence="1" type="ORF">SK3146_01536</name>
</gene>
<accession>A0ABY4RLQ6</accession>
<dbReference type="RefSeq" id="WP_249864521.1">
    <property type="nucleotide sequence ID" value="NZ_CP027059.1"/>
</dbReference>
<sequence>MNKLMFLNNLKGKALLQPTNPVVISHRFYEAFKHIEEPFDYNKDRFRFRNDGRGRLVHHITKSDIQLFITIQAAFNTKGALEFCNRNRIYQKQAELFETPVTNDQFYVSFQKFVDLGLIEPVREEITGTYHYTLSQYLQPDTGTIGYYFLLPPAVYTEAFGELPLAAQKWYLEAAAQQNDRPDKTVEKNLRNDGKDGGLYKLLHKTNLNQIRGLLELLCRRPVMDGQPLFAASAAIKPNATGYYKASYSINPYYIIKKEKGASYHDVVRSKRPYYRMTRFIREQLEKLGIGELEQHNQGRTLIQLVTLMKKKSHSFIRYVLLKIKDLYRKHRIFPLDLLQFVKDEVRNQGIALYLDIARKTGLYPFIAPRGRDEIGKRSYEFAAAVSRFDLKSFRTMCKTALPILNRDYTSAPVHSPAAYRRANEALEQRVGRQEAGDIRAYAYKMQADPDEYRVIEEYALKKFRQESPSAVKRWMLTRIAQLPKWKRAPDVPHGFKLEHFLVNCISSNN</sequence>
<evidence type="ECO:0000313" key="2">
    <source>
        <dbReference type="Proteomes" id="UP001057134"/>
    </source>
</evidence>
<reference evidence="1" key="2">
    <citation type="journal article" date="2021" name="J Anim Sci Technol">
        <title>Complete genome sequence of Paenibacillus konkukensis sp. nov. SK3146 as a potential probiotic strain.</title>
        <authorList>
            <person name="Jung H.I."/>
            <person name="Park S."/>
            <person name="Niu K.M."/>
            <person name="Lee S.W."/>
            <person name="Kothari D."/>
            <person name="Yi K.J."/>
            <person name="Kim S.K."/>
        </authorList>
    </citation>
    <scope>NUCLEOTIDE SEQUENCE</scope>
    <source>
        <strain evidence="1">SK3146</strain>
    </source>
</reference>
<organism evidence="1 2">
    <name type="scientific">Paenibacillus konkukensis</name>
    <dbReference type="NCBI Taxonomy" id="2020716"/>
    <lineage>
        <taxon>Bacteria</taxon>
        <taxon>Bacillati</taxon>
        <taxon>Bacillota</taxon>
        <taxon>Bacilli</taxon>
        <taxon>Bacillales</taxon>
        <taxon>Paenibacillaceae</taxon>
        <taxon>Paenibacillus</taxon>
    </lineage>
</organism>
<proteinExistence type="predicted"/>
<keyword evidence="2" id="KW-1185">Reference proteome</keyword>
<protein>
    <submittedName>
        <fullName evidence="1">Uncharacterized protein</fullName>
    </submittedName>
</protein>